<dbReference type="InterPro" id="IPR005123">
    <property type="entry name" value="Oxoglu/Fe-dep_dioxygenase_dom"/>
</dbReference>
<dbReference type="InterPro" id="IPR037151">
    <property type="entry name" value="AlkB-like_sf"/>
</dbReference>
<comment type="caution">
    <text evidence="3">The sequence shown here is derived from an EMBL/GenBank/DDBJ whole genome shotgun (WGS) entry which is preliminary data.</text>
</comment>
<dbReference type="SUPFAM" id="SSF51197">
    <property type="entry name" value="Clavaminate synthase-like"/>
    <property type="match status" value="1"/>
</dbReference>
<dbReference type="InterPro" id="IPR027450">
    <property type="entry name" value="AlkB-like"/>
</dbReference>
<feature type="domain" description="Fe2OG dioxygenase" evidence="2">
    <location>
        <begin position="159"/>
        <end position="263"/>
    </location>
</feature>
<name>A0AA36J247_9DINO</name>
<dbReference type="GO" id="GO:0006307">
    <property type="term" value="P:DNA alkylation repair"/>
    <property type="evidence" value="ECO:0007669"/>
    <property type="project" value="InterPro"/>
</dbReference>
<gene>
    <name evidence="3" type="ORF">EVOR1521_LOCUS21200</name>
</gene>
<accession>A0AA36J247</accession>
<sequence length="267" mass="30049">MVFASKSECFKCHTKKDGSKGTGGPESGPPPEKFSEALWEKPRQQLGLQLVGELSGAGWQYVLSDDSRRSFAAFLNCPFSQDQTRQYFSTIKDGTDWKQPEGPNGPIPRKTAWMVAPGGCVCTYRYGRIEVEAFPFPQWMMQMMSTIMPICGFKDPSTWPNSCNLNLYEDGAMSVGWHSDDESLFQGKLVDIRILSLSLGARRKFELRANWPEENERALKSVMLGDGDLMTMEGMTQKHFQHRVPREARRSVGAAVGIKRRIPQAKV</sequence>
<dbReference type="Gene3D" id="2.60.120.590">
    <property type="entry name" value="Alpha-ketoglutarate-dependent dioxygenase AlkB-like"/>
    <property type="match status" value="1"/>
</dbReference>
<dbReference type="GO" id="GO:0005739">
    <property type="term" value="C:mitochondrion"/>
    <property type="evidence" value="ECO:0007669"/>
    <property type="project" value="TreeGrafter"/>
</dbReference>
<dbReference type="InterPro" id="IPR032854">
    <property type="entry name" value="ALKBH3"/>
</dbReference>
<organism evidence="3 4">
    <name type="scientific">Effrenium voratum</name>
    <dbReference type="NCBI Taxonomy" id="2562239"/>
    <lineage>
        <taxon>Eukaryota</taxon>
        <taxon>Sar</taxon>
        <taxon>Alveolata</taxon>
        <taxon>Dinophyceae</taxon>
        <taxon>Suessiales</taxon>
        <taxon>Symbiodiniaceae</taxon>
        <taxon>Effrenium</taxon>
    </lineage>
</organism>
<dbReference type="GO" id="GO:0005654">
    <property type="term" value="C:nucleoplasm"/>
    <property type="evidence" value="ECO:0007669"/>
    <property type="project" value="TreeGrafter"/>
</dbReference>
<proteinExistence type="predicted"/>
<evidence type="ECO:0000256" key="1">
    <source>
        <dbReference type="SAM" id="MobiDB-lite"/>
    </source>
</evidence>
<evidence type="ECO:0000259" key="2">
    <source>
        <dbReference type="PROSITE" id="PS51471"/>
    </source>
</evidence>
<evidence type="ECO:0000313" key="4">
    <source>
        <dbReference type="Proteomes" id="UP001178507"/>
    </source>
</evidence>
<dbReference type="PANTHER" id="PTHR31212">
    <property type="entry name" value="ALPHA-KETOGLUTARATE-DEPENDENT DIOXYGENASE ALKB HOMOLOG 3"/>
    <property type="match status" value="1"/>
</dbReference>
<dbReference type="PANTHER" id="PTHR31212:SF4">
    <property type="entry name" value="ALPHA-KETOGLUTARATE-DEPENDENT DIOXYGENASE ALKB HOMOLOG 3"/>
    <property type="match status" value="1"/>
</dbReference>
<evidence type="ECO:0000313" key="3">
    <source>
        <dbReference type="EMBL" id="CAJ1397119.1"/>
    </source>
</evidence>
<keyword evidence="4" id="KW-1185">Reference proteome</keyword>
<dbReference type="EMBL" id="CAUJNA010003255">
    <property type="protein sequence ID" value="CAJ1397119.1"/>
    <property type="molecule type" value="Genomic_DNA"/>
</dbReference>
<dbReference type="GO" id="GO:0051213">
    <property type="term" value="F:dioxygenase activity"/>
    <property type="evidence" value="ECO:0007669"/>
    <property type="project" value="InterPro"/>
</dbReference>
<reference evidence="3" key="1">
    <citation type="submission" date="2023-08" db="EMBL/GenBank/DDBJ databases">
        <authorList>
            <person name="Chen Y."/>
            <person name="Shah S."/>
            <person name="Dougan E. K."/>
            <person name="Thang M."/>
            <person name="Chan C."/>
        </authorList>
    </citation>
    <scope>NUCLEOTIDE SEQUENCE</scope>
</reference>
<feature type="region of interest" description="Disordered" evidence="1">
    <location>
        <begin position="14"/>
        <end position="34"/>
    </location>
</feature>
<protein>
    <recommendedName>
        <fullName evidence="2">Fe2OG dioxygenase domain-containing protein</fullName>
    </recommendedName>
</protein>
<dbReference type="PROSITE" id="PS51471">
    <property type="entry name" value="FE2OG_OXY"/>
    <property type="match status" value="1"/>
</dbReference>
<dbReference type="Proteomes" id="UP001178507">
    <property type="component" value="Unassembled WGS sequence"/>
</dbReference>
<dbReference type="Pfam" id="PF13532">
    <property type="entry name" value="2OG-FeII_Oxy_2"/>
    <property type="match status" value="1"/>
</dbReference>
<dbReference type="AlphaFoldDB" id="A0AA36J247"/>